<dbReference type="EMBL" id="CP054212">
    <property type="protein sequence ID" value="QKJ88638.1"/>
    <property type="molecule type" value="Genomic_DNA"/>
</dbReference>
<organism evidence="2 3">
    <name type="scientific">Paramixta manurensis</name>
    <dbReference type="NCBI Taxonomy" id="2740817"/>
    <lineage>
        <taxon>Bacteria</taxon>
        <taxon>Pseudomonadati</taxon>
        <taxon>Pseudomonadota</taxon>
        <taxon>Gammaproteobacteria</taxon>
        <taxon>Enterobacterales</taxon>
        <taxon>Erwiniaceae</taxon>
        <taxon>Paramixta</taxon>
    </lineage>
</organism>
<feature type="chain" id="PRO_5026747711" evidence="1">
    <location>
        <begin position="23"/>
        <end position="171"/>
    </location>
</feature>
<dbReference type="Proteomes" id="UP000505325">
    <property type="component" value="Chromosome"/>
</dbReference>
<feature type="signal peptide" evidence="1">
    <location>
        <begin position="1"/>
        <end position="22"/>
    </location>
</feature>
<dbReference type="RefSeq" id="WP_173635493.1">
    <property type="nucleotide sequence ID" value="NZ_CP054212.1"/>
</dbReference>
<evidence type="ECO:0000256" key="1">
    <source>
        <dbReference type="SAM" id="SignalP"/>
    </source>
</evidence>
<name>A0A6M8UD61_9GAMM</name>
<reference evidence="2 3" key="1">
    <citation type="submission" date="2020-06" db="EMBL/GenBank/DDBJ databases">
        <title>Genome sequence of Paramixta manurensis strain PD-1.</title>
        <authorList>
            <person name="Lee C.W."/>
            <person name="Kim J."/>
        </authorList>
    </citation>
    <scope>NUCLEOTIDE SEQUENCE [LARGE SCALE GENOMIC DNA]</scope>
    <source>
        <strain evidence="2 3">PD-1</strain>
    </source>
</reference>
<sequence>MMKSKCVLLALLTLMLPGSGSAQTSGSSVSLDVGAESVARVVVYYHDVPVTGNNINFPLPINGLSQHFERVSDFFYVVGNVEQADVVFSDSSFVLYSTSGANRKINLSGEFIFQNSPSSALKPLHVPVLKNISEATVATGFKVHFTSEFLAGNYTQDTYANSFTLLVKPIP</sequence>
<dbReference type="KEGG" id="pmak:PMPD1_3724"/>
<protein>
    <submittedName>
        <fullName evidence="2">Uncharacterized protein</fullName>
    </submittedName>
</protein>
<evidence type="ECO:0000313" key="3">
    <source>
        <dbReference type="Proteomes" id="UP000505325"/>
    </source>
</evidence>
<accession>A0A6M8UD61</accession>
<gene>
    <name evidence="2" type="ORF">PMPD1_3724</name>
</gene>
<keyword evidence="3" id="KW-1185">Reference proteome</keyword>
<proteinExistence type="predicted"/>
<evidence type="ECO:0000313" key="2">
    <source>
        <dbReference type="EMBL" id="QKJ88638.1"/>
    </source>
</evidence>
<dbReference type="AlphaFoldDB" id="A0A6M8UD61"/>
<keyword evidence="1" id="KW-0732">Signal</keyword>